<evidence type="ECO:0000256" key="6">
    <source>
        <dbReference type="ARBA" id="ARBA00022989"/>
    </source>
</evidence>
<evidence type="ECO:0000256" key="2">
    <source>
        <dbReference type="ARBA" id="ARBA00006375"/>
    </source>
</evidence>
<feature type="repeat" description="Solcar" evidence="9">
    <location>
        <begin position="99"/>
        <end position="187"/>
    </location>
</feature>
<dbReference type="InterPro" id="IPR018108">
    <property type="entry name" value="MCP_transmembrane"/>
</dbReference>
<comment type="subcellular location">
    <subcellularLocation>
        <location evidence="1">Mitochondrion membrane</location>
        <topology evidence="1">Multi-pass membrane protein</topology>
    </subcellularLocation>
</comment>
<dbReference type="GO" id="GO:1990575">
    <property type="term" value="P:mitochondrial L-ornithine transmembrane transport"/>
    <property type="evidence" value="ECO:0007669"/>
    <property type="project" value="TreeGrafter"/>
</dbReference>
<dbReference type="PANTHER" id="PTHR45624">
    <property type="entry name" value="MITOCHONDRIAL BASIC AMINO ACIDS TRANSPORTER-RELATED"/>
    <property type="match status" value="1"/>
</dbReference>
<keyword evidence="7" id="KW-0496">Mitochondrion</keyword>
<dbReference type="AlphaFoldDB" id="A0A813NL08"/>
<comment type="caution">
    <text evidence="11">The sequence shown here is derived from an EMBL/GenBank/DDBJ whole genome shotgun (WGS) entry which is preliminary data.</text>
</comment>
<evidence type="ECO:0000256" key="10">
    <source>
        <dbReference type="RuleBase" id="RU000488"/>
    </source>
</evidence>
<reference evidence="11" key="1">
    <citation type="submission" date="2021-02" db="EMBL/GenBank/DDBJ databases">
        <authorList>
            <person name="Nowell W R."/>
        </authorList>
    </citation>
    <scope>NUCLEOTIDE SEQUENCE</scope>
    <source>
        <strain evidence="11">Ploen Becks lab</strain>
    </source>
</reference>
<dbReference type="PROSITE" id="PS50920">
    <property type="entry name" value="SOLCAR"/>
    <property type="match status" value="3"/>
</dbReference>
<dbReference type="PANTHER" id="PTHR45624:SF12">
    <property type="entry name" value="MITOCHONDRIAL ORNITHINE TRANSPORTER 1"/>
    <property type="match status" value="1"/>
</dbReference>
<dbReference type="SUPFAM" id="SSF103506">
    <property type="entry name" value="Mitochondrial carrier"/>
    <property type="match status" value="1"/>
</dbReference>
<name>A0A813NL08_9BILA</name>
<sequence length="291" mass="31855">MDAAIDFTSGVMGGTACVYVGQPLDTIKVKMQMFPNLYKHAFKCGLETFRKDGIYRGLYAGTVPALSANIAENAVLFMSYGLCQRAICKVSFKEKIEDLNTFENALAGSSAAFFASLVLCPTELVKCRLQSAREISNSTNIGPYRLCKQIFQEQGVRGFYHGLTSTFAREMPGYFLFFGAYEFTRSLFASNKTSKDDIGILKTALCGGIGGVSFWISIFPADVIKSRVQIDPNGPIAKKSLLGAMKHIVQNEGVLKLYSGLGPTIIRSFFATGALFVAVNETKKFFYNILG</sequence>
<dbReference type="Gene3D" id="1.50.40.10">
    <property type="entry name" value="Mitochondrial carrier domain"/>
    <property type="match status" value="1"/>
</dbReference>
<evidence type="ECO:0000256" key="8">
    <source>
        <dbReference type="ARBA" id="ARBA00023136"/>
    </source>
</evidence>
<keyword evidence="5" id="KW-0677">Repeat</keyword>
<keyword evidence="6" id="KW-1133">Transmembrane helix</keyword>
<dbReference type="GO" id="GO:0031966">
    <property type="term" value="C:mitochondrial membrane"/>
    <property type="evidence" value="ECO:0007669"/>
    <property type="project" value="UniProtKB-SubCell"/>
</dbReference>
<evidence type="ECO:0008006" key="13">
    <source>
        <dbReference type="Google" id="ProtNLM"/>
    </source>
</evidence>
<evidence type="ECO:0000256" key="7">
    <source>
        <dbReference type="ARBA" id="ARBA00023128"/>
    </source>
</evidence>
<dbReference type="OrthoDB" id="409586at2759"/>
<dbReference type="GO" id="GO:0000064">
    <property type="term" value="F:L-ornithine transmembrane transporter activity"/>
    <property type="evidence" value="ECO:0007669"/>
    <property type="project" value="TreeGrafter"/>
</dbReference>
<keyword evidence="4 9" id="KW-0812">Transmembrane</keyword>
<dbReference type="InterPro" id="IPR050567">
    <property type="entry name" value="Mitochondrial_Carrier"/>
</dbReference>
<keyword evidence="3 10" id="KW-0813">Transport</keyword>
<evidence type="ECO:0000256" key="1">
    <source>
        <dbReference type="ARBA" id="ARBA00004225"/>
    </source>
</evidence>
<dbReference type="Pfam" id="PF00153">
    <property type="entry name" value="Mito_carr"/>
    <property type="match status" value="3"/>
</dbReference>
<accession>A0A813NL08</accession>
<evidence type="ECO:0000256" key="9">
    <source>
        <dbReference type="PROSITE-ProRule" id="PRU00282"/>
    </source>
</evidence>
<dbReference type="Proteomes" id="UP000663879">
    <property type="component" value="Unassembled WGS sequence"/>
</dbReference>
<evidence type="ECO:0000313" key="11">
    <source>
        <dbReference type="EMBL" id="CAF0741207.1"/>
    </source>
</evidence>
<evidence type="ECO:0000256" key="3">
    <source>
        <dbReference type="ARBA" id="ARBA00022448"/>
    </source>
</evidence>
<evidence type="ECO:0000313" key="12">
    <source>
        <dbReference type="Proteomes" id="UP000663879"/>
    </source>
</evidence>
<evidence type="ECO:0000256" key="4">
    <source>
        <dbReference type="ARBA" id="ARBA00022692"/>
    </source>
</evidence>
<protein>
    <recommendedName>
        <fullName evidence="13">Mitochondrial ornithine transporter 1</fullName>
    </recommendedName>
</protein>
<gene>
    <name evidence="11" type="ORF">OXX778_LOCUS3401</name>
</gene>
<proteinExistence type="inferred from homology"/>
<keyword evidence="8 9" id="KW-0472">Membrane</keyword>
<comment type="similarity">
    <text evidence="2 10">Belongs to the mitochondrial carrier (TC 2.A.29) family.</text>
</comment>
<feature type="repeat" description="Solcar" evidence="9">
    <location>
        <begin position="1"/>
        <end position="86"/>
    </location>
</feature>
<organism evidence="11 12">
    <name type="scientific">Brachionus calyciflorus</name>
    <dbReference type="NCBI Taxonomy" id="104777"/>
    <lineage>
        <taxon>Eukaryota</taxon>
        <taxon>Metazoa</taxon>
        <taxon>Spiralia</taxon>
        <taxon>Gnathifera</taxon>
        <taxon>Rotifera</taxon>
        <taxon>Eurotatoria</taxon>
        <taxon>Monogononta</taxon>
        <taxon>Pseudotrocha</taxon>
        <taxon>Ploima</taxon>
        <taxon>Brachionidae</taxon>
        <taxon>Brachionus</taxon>
    </lineage>
</organism>
<feature type="repeat" description="Solcar" evidence="9">
    <location>
        <begin position="198"/>
        <end position="285"/>
    </location>
</feature>
<keyword evidence="12" id="KW-1185">Reference proteome</keyword>
<dbReference type="InterPro" id="IPR023395">
    <property type="entry name" value="MCP_dom_sf"/>
</dbReference>
<evidence type="ECO:0000256" key="5">
    <source>
        <dbReference type="ARBA" id="ARBA00022737"/>
    </source>
</evidence>
<dbReference type="EMBL" id="CAJNOC010000299">
    <property type="protein sequence ID" value="CAF0741207.1"/>
    <property type="molecule type" value="Genomic_DNA"/>
</dbReference>